<organism evidence="3">
    <name type="scientific">Campylobacter jejuni</name>
    <dbReference type="NCBI Taxonomy" id="197"/>
    <lineage>
        <taxon>Bacteria</taxon>
        <taxon>Pseudomonadati</taxon>
        <taxon>Campylobacterota</taxon>
        <taxon>Epsilonproteobacteria</taxon>
        <taxon>Campylobacterales</taxon>
        <taxon>Campylobacteraceae</taxon>
        <taxon>Campylobacter</taxon>
    </lineage>
</organism>
<feature type="region of interest" description="Disordered" evidence="1">
    <location>
        <begin position="297"/>
        <end position="317"/>
    </location>
</feature>
<dbReference type="EMBL" id="AACJLH010000009">
    <property type="protein sequence ID" value="EAK8214332.1"/>
    <property type="molecule type" value="Genomic_DNA"/>
</dbReference>
<protein>
    <submittedName>
        <fullName evidence="3">Flagellar hook-length control protein FliK</fullName>
    </submittedName>
</protein>
<gene>
    <name evidence="3" type="ORF">E7N71_06205</name>
</gene>
<feature type="domain" description="Flagellar hook-length control protein-like C-terminal" evidence="2">
    <location>
        <begin position="492"/>
        <end position="570"/>
    </location>
</feature>
<feature type="compositionally biased region" description="Polar residues" evidence="1">
    <location>
        <begin position="40"/>
        <end position="49"/>
    </location>
</feature>
<proteinExistence type="predicted"/>
<name>A0A5T1DAU2_CAMJU</name>
<dbReference type="InterPro" id="IPR038610">
    <property type="entry name" value="FliK-like_C_sf"/>
</dbReference>
<keyword evidence="3" id="KW-0282">Flagellum</keyword>
<accession>A0A5T1DAU2</accession>
<evidence type="ECO:0000313" key="3">
    <source>
        <dbReference type="EMBL" id="EAK8214332.1"/>
    </source>
</evidence>
<feature type="compositionally biased region" description="Low complexity" evidence="1">
    <location>
        <begin position="214"/>
        <end position="229"/>
    </location>
</feature>
<feature type="region of interest" description="Disordered" evidence="1">
    <location>
        <begin position="1"/>
        <end position="49"/>
    </location>
</feature>
<comment type="caution">
    <text evidence="3">The sequence shown here is derived from an EMBL/GenBank/DDBJ whole genome shotgun (WGS) entry which is preliminary data.</text>
</comment>
<feature type="region of interest" description="Disordered" evidence="1">
    <location>
        <begin position="564"/>
        <end position="586"/>
    </location>
</feature>
<evidence type="ECO:0000259" key="2">
    <source>
        <dbReference type="Pfam" id="PF02120"/>
    </source>
</evidence>
<feature type="region of interest" description="Disordered" evidence="1">
    <location>
        <begin position="248"/>
        <end position="267"/>
    </location>
</feature>
<sequence length="606" mass="68803">MMSNLAPQNDVLNLTPSKTSNTSSSFSKTSKNKEHESSDSKNSTQDDTESFLNSLLNSIDETNEFLPDHMKISQKEVVSEAMNRLQKGAFDESDKISIFESASFMQILSLLDKLKTDTADVKLANLSTQLSSLIKTEANFNALKGASNLSELLDIAKDLGLNVKNIKVDRLLDFKATFPNLDKADFFKGAVDNVFKEIINNKISNVSKNLNHNLENTTHTTSTHSTQKTNSKDSGSLLSQTLKNLDSILSSKESKHEKNDKVKSKIEEDTTDTKNTLKNIKNDEFAKNLTEELNIKDKKNQDNLNKDNNLKDLNKESKDLNKDFNKELNKNQEKNNLNQENIQDQNKNLKNNDQNLNLDKNLNKEIVKDTQNLVSNLTQKDFNLNKEPKNNNKENKDIKQNFFDQKLNFENLNKTQVVQNKENNANFNNNTTNKETFTQEQTKTHSENVDKNSLDELNSLVKDLNKVTQNNARNITPKETLQYFSQDLKEAVDQYKAPITKLSITLNPNNLGEVEVTLIQRGNNLHINFNSNANAMNLFIQNQAEFKNSLVNMGFTGLEMNFSDQGKREQNQNQGKNRSGYGFKDALDGKNESEKVNLELVLAKYF</sequence>
<reference evidence="3" key="1">
    <citation type="submission" date="2019-04" db="EMBL/GenBank/DDBJ databases">
        <authorList>
            <person name="Ashton P.M."/>
            <person name="Dallman T."/>
            <person name="Nair S."/>
            <person name="De Pinna E."/>
            <person name="Peters T."/>
            <person name="Grant K."/>
        </authorList>
    </citation>
    <scope>NUCLEOTIDE SEQUENCE</scope>
    <source>
        <strain evidence="3">OXC2321</strain>
    </source>
</reference>
<dbReference type="Pfam" id="PF02120">
    <property type="entry name" value="Flg_hook"/>
    <property type="match status" value="1"/>
</dbReference>
<evidence type="ECO:0000256" key="1">
    <source>
        <dbReference type="SAM" id="MobiDB-lite"/>
    </source>
</evidence>
<keyword evidence="3" id="KW-0966">Cell projection</keyword>
<feature type="compositionally biased region" description="Low complexity" evidence="1">
    <location>
        <begin position="15"/>
        <end position="29"/>
    </location>
</feature>
<dbReference type="RefSeq" id="WP_079263954.1">
    <property type="nucleotide sequence ID" value="NZ_CAJGXR010000014.1"/>
</dbReference>
<feature type="region of interest" description="Disordered" evidence="1">
    <location>
        <begin position="214"/>
        <end position="237"/>
    </location>
</feature>
<keyword evidence="3" id="KW-0969">Cilium</keyword>
<dbReference type="InterPro" id="IPR021136">
    <property type="entry name" value="Flagellar_hook_control-like_C"/>
</dbReference>
<feature type="compositionally biased region" description="Polar residues" evidence="1">
    <location>
        <begin position="1"/>
        <end position="14"/>
    </location>
</feature>
<feature type="compositionally biased region" description="Basic and acidic residues" evidence="1">
    <location>
        <begin position="252"/>
        <end position="267"/>
    </location>
</feature>
<dbReference type="AlphaFoldDB" id="A0A5T1DAU2"/>
<dbReference type="Gene3D" id="3.30.750.140">
    <property type="match status" value="1"/>
</dbReference>